<dbReference type="EMBL" id="JACXST010000003">
    <property type="protein sequence ID" value="MBD9363132.1"/>
    <property type="molecule type" value="Genomic_DNA"/>
</dbReference>
<dbReference type="CDD" id="cd02440">
    <property type="entry name" value="AdoMet_MTases"/>
    <property type="match status" value="1"/>
</dbReference>
<feature type="transmembrane region" description="Helical" evidence="1">
    <location>
        <begin position="12"/>
        <end position="32"/>
    </location>
</feature>
<keyword evidence="1" id="KW-0812">Transmembrane</keyword>
<dbReference type="Pfam" id="PF08241">
    <property type="entry name" value="Methyltransf_11"/>
    <property type="match status" value="1"/>
</dbReference>
<keyword evidence="3" id="KW-0808">Transferase</keyword>
<evidence type="ECO:0000256" key="1">
    <source>
        <dbReference type="SAM" id="Phobius"/>
    </source>
</evidence>
<sequence>MNLLRSYYFRQMYTPGLLGIFVNPFYFARLGLYHAMKELSPKLRGAILDVGCGTKPYKQLFKFSAYTGLDIDSACSRARGVADYLYDGKQFPFDGVCFDAVLCNQVLEHVINPDEFLEQINRVLKPHGRLLLTVPFVWDEHEQPYDFRRYSSFGLFALLEAHGFKIIVQKKTCADASVLFQLINAFLFKISQSLPKICKVLLTFTVMALINLIGIFFCRLLPANPDLFLDNIVLAEKIS</sequence>
<dbReference type="InterPro" id="IPR029063">
    <property type="entry name" value="SAM-dependent_MTases_sf"/>
</dbReference>
<dbReference type="SUPFAM" id="SSF53335">
    <property type="entry name" value="S-adenosyl-L-methionine-dependent methyltransferases"/>
    <property type="match status" value="1"/>
</dbReference>
<keyword evidence="1" id="KW-1133">Transmembrane helix</keyword>
<evidence type="ECO:0000259" key="2">
    <source>
        <dbReference type="Pfam" id="PF08241"/>
    </source>
</evidence>
<keyword evidence="3" id="KW-0489">Methyltransferase</keyword>
<evidence type="ECO:0000313" key="3">
    <source>
        <dbReference type="EMBL" id="MBD9363132.1"/>
    </source>
</evidence>
<keyword evidence="1" id="KW-0472">Membrane</keyword>
<keyword evidence="4" id="KW-1185">Reference proteome</keyword>
<name>A0ABR9DJ59_9GAMM</name>
<comment type="caution">
    <text evidence="3">The sequence shown here is derived from an EMBL/GenBank/DDBJ whole genome shotgun (WGS) entry which is preliminary data.</text>
</comment>
<proteinExistence type="predicted"/>
<gene>
    <name evidence="3" type="ORF">EBB_22130</name>
</gene>
<protein>
    <submittedName>
        <fullName evidence="3">Class I SAM-dependent methyltransferase</fullName>
    </submittedName>
</protein>
<feature type="transmembrane region" description="Helical" evidence="1">
    <location>
        <begin position="200"/>
        <end position="222"/>
    </location>
</feature>
<feature type="domain" description="Methyltransferase type 11" evidence="2">
    <location>
        <begin position="48"/>
        <end position="131"/>
    </location>
</feature>
<dbReference type="GO" id="GO:0032259">
    <property type="term" value="P:methylation"/>
    <property type="evidence" value="ECO:0007669"/>
    <property type="project" value="UniProtKB-KW"/>
</dbReference>
<dbReference type="InterPro" id="IPR013216">
    <property type="entry name" value="Methyltransf_11"/>
</dbReference>
<dbReference type="GO" id="GO:0008168">
    <property type="term" value="F:methyltransferase activity"/>
    <property type="evidence" value="ECO:0007669"/>
    <property type="project" value="UniProtKB-KW"/>
</dbReference>
<evidence type="ECO:0000313" key="4">
    <source>
        <dbReference type="Proteomes" id="UP000641152"/>
    </source>
</evidence>
<organism evidence="3 4">
    <name type="scientific">Methylomonas fluvii</name>
    <dbReference type="NCBI Taxonomy" id="1854564"/>
    <lineage>
        <taxon>Bacteria</taxon>
        <taxon>Pseudomonadati</taxon>
        <taxon>Pseudomonadota</taxon>
        <taxon>Gammaproteobacteria</taxon>
        <taxon>Methylococcales</taxon>
        <taxon>Methylococcaceae</taxon>
        <taxon>Methylomonas</taxon>
    </lineage>
</organism>
<accession>A0ABR9DJ59</accession>
<reference evidence="3 4" key="1">
    <citation type="submission" date="2020-09" db="EMBL/GenBank/DDBJ databases">
        <title>Methylomonas albis sp. nov. and Methylomonas fluvii sp. nov.: Two cold-adapted methanotrophs from the River Elbe and an amended description of Methylovulum psychrotolerans strain Eb1.</title>
        <authorList>
            <person name="Bussmann I.K."/>
            <person name="Klings K.-W."/>
            <person name="Warnstedt J."/>
            <person name="Hoppert M."/>
            <person name="Saborowski A."/>
            <person name="Horn F."/>
            <person name="Liebner S."/>
        </authorList>
    </citation>
    <scope>NUCLEOTIDE SEQUENCE [LARGE SCALE GENOMIC DNA]</scope>
    <source>
        <strain evidence="3 4">EbB</strain>
    </source>
</reference>
<dbReference type="Gene3D" id="3.40.50.150">
    <property type="entry name" value="Vaccinia Virus protein VP39"/>
    <property type="match status" value="1"/>
</dbReference>
<dbReference type="Proteomes" id="UP000641152">
    <property type="component" value="Unassembled WGS sequence"/>
</dbReference>